<gene>
    <name evidence="1" type="ORF">V8G57_08840</name>
</gene>
<organism evidence="1 2">
    <name type="scientific">Collimonas rhizosphaerae</name>
    <dbReference type="NCBI Taxonomy" id="3126357"/>
    <lineage>
        <taxon>Bacteria</taxon>
        <taxon>Pseudomonadati</taxon>
        <taxon>Pseudomonadota</taxon>
        <taxon>Betaproteobacteria</taxon>
        <taxon>Burkholderiales</taxon>
        <taxon>Oxalobacteraceae</taxon>
        <taxon>Collimonas</taxon>
    </lineage>
</organism>
<accession>A0ABU9PU05</accession>
<comment type="caution">
    <text evidence="1">The sequence shown here is derived from an EMBL/GenBank/DDBJ whole genome shotgun (WGS) entry which is preliminary data.</text>
</comment>
<name>A0ABU9PU05_9BURK</name>
<evidence type="ECO:0000313" key="1">
    <source>
        <dbReference type="EMBL" id="MEM4987489.1"/>
    </source>
</evidence>
<sequence length="195" mass="21954">MVKKAPLVEENEWMSALVELQLAGWATDLAALLRTDQPIPPIVRSYLAALIEGKVQPPDLRGKKNNVLSPTEKEDISTALFGLYLQTEEVLIFAEELADERGEEVIDIRHRMEKARRDGIKKIAEKYDISENTVRTYHEAKNTINWAHCFAGKNSIRASNGMITSELLGDLSELQRSALVRARGVLQYPELLLTI</sequence>
<dbReference type="EMBL" id="JBANDC010000005">
    <property type="protein sequence ID" value="MEM4987489.1"/>
    <property type="molecule type" value="Genomic_DNA"/>
</dbReference>
<keyword evidence="2" id="KW-1185">Reference proteome</keyword>
<reference evidence="1 2" key="1">
    <citation type="submission" date="2024-02" db="EMBL/GenBank/DDBJ databases">
        <title>Draft genome sequence of Collimonas sp. strain H4R21, an effective mineral-weathering bacterial strain isolated from the beech rhizosphere.</title>
        <authorList>
            <person name="Morin E."/>
            <person name="Uroz S."/>
            <person name="Leveau J.H.J."/>
            <person name="Kumar R."/>
            <person name="Rey M.W."/>
            <person name="Pham J."/>
        </authorList>
    </citation>
    <scope>NUCLEOTIDE SEQUENCE [LARGE SCALE GENOMIC DNA]</scope>
    <source>
        <strain evidence="1 2">H4R21</strain>
    </source>
</reference>
<proteinExistence type="predicted"/>
<dbReference type="Proteomes" id="UP001495910">
    <property type="component" value="Unassembled WGS sequence"/>
</dbReference>
<protein>
    <submittedName>
        <fullName evidence="1">Uncharacterized protein</fullName>
    </submittedName>
</protein>
<dbReference type="RefSeq" id="WP_342829035.1">
    <property type="nucleotide sequence ID" value="NZ_JBANDC010000005.1"/>
</dbReference>
<evidence type="ECO:0000313" key="2">
    <source>
        <dbReference type="Proteomes" id="UP001495910"/>
    </source>
</evidence>